<dbReference type="RefSeq" id="WP_254167533.1">
    <property type="nucleotide sequence ID" value="NZ_JAHESF010000026.1"/>
</dbReference>
<reference evidence="1 2" key="1">
    <citation type="submission" date="2021-05" db="EMBL/GenBank/DDBJ databases">
        <title>A Polyphasic approach of four new species of the genus Ohtaekwangia: Ohtaekwangia histidinii sp. nov., Ohtaekwangia cretensis sp. nov., Ohtaekwangia indiensis sp. nov., Ohtaekwangia reichenbachii sp. nov. from diverse environment.</title>
        <authorList>
            <person name="Octaviana S."/>
        </authorList>
    </citation>
    <scope>NUCLEOTIDE SEQUENCE [LARGE SCALE GENOMIC DNA]</scope>
    <source>
        <strain evidence="1 2">PWU4</strain>
    </source>
</reference>
<protein>
    <submittedName>
        <fullName evidence="1">Uncharacterized protein</fullName>
    </submittedName>
</protein>
<gene>
    <name evidence="1" type="ORF">KK083_21700</name>
</gene>
<accession>A0AAP2DNE4</accession>
<evidence type="ECO:0000313" key="1">
    <source>
        <dbReference type="EMBL" id="MBT1699528.1"/>
    </source>
</evidence>
<dbReference type="AlphaFoldDB" id="A0AAP2DNE4"/>
<comment type="caution">
    <text evidence="1">The sequence shown here is derived from an EMBL/GenBank/DDBJ whole genome shotgun (WGS) entry which is preliminary data.</text>
</comment>
<evidence type="ECO:0000313" key="2">
    <source>
        <dbReference type="Proteomes" id="UP001319200"/>
    </source>
</evidence>
<organism evidence="1 2">
    <name type="scientific">Chryseosolibacter histidini</name>
    <dbReference type="NCBI Taxonomy" id="2782349"/>
    <lineage>
        <taxon>Bacteria</taxon>
        <taxon>Pseudomonadati</taxon>
        <taxon>Bacteroidota</taxon>
        <taxon>Cytophagia</taxon>
        <taxon>Cytophagales</taxon>
        <taxon>Chryseotaleaceae</taxon>
        <taxon>Chryseosolibacter</taxon>
    </lineage>
</organism>
<proteinExistence type="predicted"/>
<sequence>MEIVTNEKVRMHLQRILKTRSFADSIVLTRFLTFIVNETLEGRSHELKEYTIAVNALKKDPDFNPQIDSIVRIHAGRLRRALKEYYYERADKDEVQIVVPKGSYIPTFTERSLTHGIPPAQGASRYLTWSGNDEGVARPTLAVLEFDDISEHKTHGSFVRGLDIYLSTCFTANRALSVVSSFSSHHIAEKLKDIREAGVLLKASFILTGCVQFDKHLRIHILLNFCETGAQLWGTTIEKKDAETIDLFQLQEEIVSQVVPSVSDVMAGCCCAETPGVEGENKKEAMERSYFGLQAF</sequence>
<dbReference type="Proteomes" id="UP001319200">
    <property type="component" value="Unassembled WGS sequence"/>
</dbReference>
<dbReference type="EMBL" id="JAHESF010000026">
    <property type="protein sequence ID" value="MBT1699528.1"/>
    <property type="molecule type" value="Genomic_DNA"/>
</dbReference>
<keyword evidence="2" id="KW-1185">Reference proteome</keyword>
<name>A0AAP2DNE4_9BACT</name>